<sequence length="77" mass="8452">MNFEAKQVKDITTLKPAFALVSERASQNTGQAKSGILRSKVGNADEAVIAKPGERRALSLAPVTPRTKRRQNSFELR</sequence>
<dbReference type="EMBL" id="CP146606">
    <property type="protein sequence ID" value="WYK19055.1"/>
    <property type="molecule type" value="Genomic_DNA"/>
</dbReference>
<accession>A0ABZ2TH41</accession>
<evidence type="ECO:0000313" key="2">
    <source>
        <dbReference type="Proteomes" id="UP001281305"/>
    </source>
</evidence>
<dbReference type="Proteomes" id="UP001281305">
    <property type="component" value="Chromosome"/>
</dbReference>
<organism evidence="1 2">
    <name type="scientific">Roseovarius rhodophyticola</name>
    <dbReference type="NCBI Taxonomy" id="3080827"/>
    <lineage>
        <taxon>Bacteria</taxon>
        <taxon>Pseudomonadati</taxon>
        <taxon>Pseudomonadota</taxon>
        <taxon>Alphaproteobacteria</taxon>
        <taxon>Rhodobacterales</taxon>
        <taxon>Roseobacteraceae</taxon>
        <taxon>Roseovarius</taxon>
    </lineage>
</organism>
<proteinExistence type="predicted"/>
<name>A0ABZ2TH41_9RHOB</name>
<gene>
    <name evidence="1" type="ORF">RZS32_004005</name>
</gene>
<reference evidence="1 2" key="1">
    <citation type="submission" date="2024-02" db="EMBL/GenBank/DDBJ databases">
        <title>Roseovarius strain W115 nov., isolated from a marine algae.</title>
        <authorList>
            <person name="Lee M.W."/>
            <person name="Lee J.K."/>
            <person name="Kim J.M."/>
            <person name="Choi D.G."/>
            <person name="Baek J.H."/>
            <person name="Bayburt H."/>
            <person name="Jung J.J."/>
            <person name="Han D.M."/>
            <person name="Jeon C.O."/>
        </authorList>
    </citation>
    <scope>NUCLEOTIDE SEQUENCE [LARGE SCALE GENOMIC DNA]</scope>
    <source>
        <strain evidence="1 2">W115</strain>
    </source>
</reference>
<keyword evidence="2" id="KW-1185">Reference proteome</keyword>
<dbReference type="RefSeq" id="WP_339106814.1">
    <property type="nucleotide sequence ID" value="NZ_CP146606.1"/>
</dbReference>
<protein>
    <submittedName>
        <fullName evidence="1">Uncharacterized protein</fullName>
    </submittedName>
</protein>
<evidence type="ECO:0000313" key="1">
    <source>
        <dbReference type="EMBL" id="WYK19055.1"/>
    </source>
</evidence>